<dbReference type="PATRIC" id="fig|1094552.3.peg.1323"/>
<name>J1IY47_9HYPH</name>
<dbReference type="Proteomes" id="UP000008748">
    <property type="component" value="Unassembled WGS sequence"/>
</dbReference>
<dbReference type="AlphaFoldDB" id="J1IY47"/>
<gene>
    <name evidence="1" type="ORF">ME7_01184</name>
</gene>
<protein>
    <submittedName>
        <fullName evidence="1">Uncharacterized protein</fullName>
    </submittedName>
</protein>
<reference evidence="1 2" key="1">
    <citation type="submission" date="2012-03" db="EMBL/GenBank/DDBJ databases">
        <title>The Genome Sequence of Bartonella birtlesii LL-WM9.</title>
        <authorList>
            <consortium name="The Broad Institute Genome Sequencing Platform"/>
            <consortium name="The Broad Institute Genome Sequencing Center for Infectious Disease"/>
            <person name="Feldgarden M."/>
            <person name="Kirby J."/>
            <person name="Kosoy M."/>
            <person name="Birtles R."/>
            <person name="Probert W.S."/>
            <person name="Chiaraviglio L."/>
            <person name="Young S.K."/>
            <person name="Zeng Q."/>
            <person name="Gargeya S."/>
            <person name="Fitzgerald M."/>
            <person name="Haas B."/>
            <person name="Abouelleil A."/>
            <person name="Alvarado L."/>
            <person name="Arachchi H.M."/>
            <person name="Berlin A."/>
            <person name="Chapman S.B."/>
            <person name="Gearin G."/>
            <person name="Goldberg J."/>
            <person name="Griggs A."/>
            <person name="Gujja S."/>
            <person name="Hansen M."/>
            <person name="Heiman D."/>
            <person name="Howarth C."/>
            <person name="Larimer J."/>
            <person name="Lui A."/>
            <person name="MacDonald P.J.P."/>
            <person name="McCowen C."/>
            <person name="Montmayeur A."/>
            <person name="Murphy C."/>
            <person name="Neiman D."/>
            <person name="Pearson M."/>
            <person name="Priest M."/>
            <person name="Roberts A."/>
            <person name="Saif S."/>
            <person name="Shea T."/>
            <person name="Sisk P."/>
            <person name="Stolte C."/>
            <person name="Sykes S."/>
            <person name="Wortman J."/>
            <person name="Nusbaum C."/>
            <person name="Birren B."/>
        </authorList>
    </citation>
    <scope>NUCLEOTIDE SEQUENCE [LARGE SCALE GENOMIC DNA]</scope>
    <source>
        <strain evidence="1 2">LL-WM9</strain>
    </source>
</reference>
<sequence length="141" mass="16527">MSKTQYKISKNTDILQKMKVLPLMQRINLYKPCPPMVNINNIAWVFIRHEATLRYLVIHFKGGNPYSKDIAISFHWKIQNLEAIKCLKEINLKTDVLQKIDKTIMLVYMAVFGDDSGVKPKISKPYRKTATWRSEHGLFMR</sequence>
<comment type="caution">
    <text evidence="1">The sequence shown here is derived from an EMBL/GenBank/DDBJ whole genome shotgun (WGS) entry which is preliminary data.</text>
</comment>
<dbReference type="EMBL" id="AIMC01000021">
    <property type="protein sequence ID" value="EJF76195.1"/>
    <property type="molecule type" value="Genomic_DNA"/>
</dbReference>
<accession>J1IY47</accession>
<evidence type="ECO:0000313" key="2">
    <source>
        <dbReference type="Proteomes" id="UP000008748"/>
    </source>
</evidence>
<evidence type="ECO:0000313" key="1">
    <source>
        <dbReference type="EMBL" id="EJF76195.1"/>
    </source>
</evidence>
<proteinExistence type="predicted"/>
<dbReference type="RefSeq" id="WP_006590101.1">
    <property type="nucleotide sequence ID" value="NZ_JH725077.1"/>
</dbReference>
<dbReference type="HOGENOM" id="CLU_1657369_0_0_5"/>
<keyword evidence="2" id="KW-1185">Reference proteome</keyword>
<organism evidence="1 2">
    <name type="scientific">Bartonella birtlesii LL-WM9</name>
    <dbReference type="NCBI Taxonomy" id="1094552"/>
    <lineage>
        <taxon>Bacteria</taxon>
        <taxon>Pseudomonadati</taxon>
        <taxon>Pseudomonadota</taxon>
        <taxon>Alphaproteobacteria</taxon>
        <taxon>Hyphomicrobiales</taxon>
        <taxon>Bartonellaceae</taxon>
        <taxon>Bartonella</taxon>
    </lineage>
</organism>